<keyword evidence="2" id="KW-0812">Transmembrane</keyword>
<feature type="region of interest" description="Disordered" evidence="1">
    <location>
        <begin position="315"/>
        <end position="334"/>
    </location>
</feature>
<dbReference type="AlphaFoldDB" id="A0A5Q2TER4"/>
<dbReference type="PANTHER" id="PTHR30469">
    <property type="entry name" value="MULTIDRUG RESISTANCE PROTEIN MDTA"/>
    <property type="match status" value="1"/>
</dbReference>
<name>A0A5Q2TER4_9BACI</name>
<dbReference type="KEGG" id="grc:GI584_04115"/>
<accession>A0A5Q2TER4</accession>
<keyword evidence="2" id="KW-0472">Membrane</keyword>
<protein>
    <submittedName>
        <fullName evidence="3">HlyD family efflux transporter periplasmic adaptor subunit</fullName>
    </submittedName>
</protein>
<feature type="transmembrane region" description="Helical" evidence="2">
    <location>
        <begin position="7"/>
        <end position="26"/>
    </location>
</feature>
<evidence type="ECO:0000256" key="2">
    <source>
        <dbReference type="SAM" id="Phobius"/>
    </source>
</evidence>
<organism evidence="3 4">
    <name type="scientific">Gracilibacillus salitolerans</name>
    <dbReference type="NCBI Taxonomy" id="2663022"/>
    <lineage>
        <taxon>Bacteria</taxon>
        <taxon>Bacillati</taxon>
        <taxon>Bacillota</taxon>
        <taxon>Bacilli</taxon>
        <taxon>Bacillales</taxon>
        <taxon>Bacillaceae</taxon>
        <taxon>Gracilibacillus</taxon>
    </lineage>
</organism>
<dbReference type="GO" id="GO:1990281">
    <property type="term" value="C:efflux pump complex"/>
    <property type="evidence" value="ECO:0007669"/>
    <property type="project" value="TreeGrafter"/>
</dbReference>
<dbReference type="EMBL" id="CP045915">
    <property type="protein sequence ID" value="QGH33274.1"/>
    <property type="molecule type" value="Genomic_DNA"/>
</dbReference>
<evidence type="ECO:0000313" key="3">
    <source>
        <dbReference type="EMBL" id="QGH33274.1"/>
    </source>
</evidence>
<evidence type="ECO:0000256" key="1">
    <source>
        <dbReference type="SAM" id="MobiDB-lite"/>
    </source>
</evidence>
<dbReference type="Gene3D" id="2.40.50.100">
    <property type="match status" value="1"/>
</dbReference>
<gene>
    <name evidence="3" type="ORF">GI584_04115</name>
</gene>
<reference evidence="3 4" key="1">
    <citation type="submission" date="2019-11" db="EMBL/GenBank/DDBJ databases">
        <title>Gracilibacillus salitolerans sp. nov., a moderate halophile isolated from a saline soil in northwest China.</title>
        <authorList>
            <person name="Gan L."/>
        </authorList>
    </citation>
    <scope>NUCLEOTIDE SEQUENCE [LARGE SCALE GENOMIC DNA]</scope>
    <source>
        <strain evidence="3 4">SCU50</strain>
    </source>
</reference>
<keyword evidence="2" id="KW-1133">Transmembrane helix</keyword>
<dbReference type="InterPro" id="IPR011053">
    <property type="entry name" value="Single_hybrid_motif"/>
</dbReference>
<dbReference type="Gene3D" id="2.40.420.20">
    <property type="match status" value="1"/>
</dbReference>
<dbReference type="PANTHER" id="PTHR30469:SF15">
    <property type="entry name" value="HLYD FAMILY OF SECRETION PROTEINS"/>
    <property type="match status" value="1"/>
</dbReference>
<dbReference type="Proteomes" id="UP000339690">
    <property type="component" value="Chromosome"/>
</dbReference>
<dbReference type="SUPFAM" id="SSF51230">
    <property type="entry name" value="Single hybrid motif"/>
    <property type="match status" value="1"/>
</dbReference>
<dbReference type="GO" id="GO:0015562">
    <property type="term" value="F:efflux transmembrane transporter activity"/>
    <property type="evidence" value="ECO:0007669"/>
    <property type="project" value="TreeGrafter"/>
</dbReference>
<sequence length="334" mass="36720">MKNKKKWVIRTVLTVLVLSLIGYFVFGGTDPVPWKVVQAEVKQMTNANQVTATGIIRYKNTVEQQAADSGMLVERHIEVGDKVEEGDKLVDLEVSLGNETETVEVTAIANGEVLSLHGYKGSYIHTGDPLILLGEQDQLEIYGELSEFDYASVAKGDKVTIESNAFNEVMQGEVTVIDQEATPSELSDGSVIKIRVEMEDTSGQDPIPGLQAFLTIETEQQTEEADEAFIVPETAIVEEEGQFYVYTVEEGSITKKEVTLQSIPALASDDQGIGNDQFRIWLEEEVSSDEILANMLEVEEGITAEDLIIANPKDDIKEGSTVPTDQLERIDVTS</sequence>
<dbReference type="RefSeq" id="WP_153790343.1">
    <property type="nucleotide sequence ID" value="NZ_CP045915.1"/>
</dbReference>
<keyword evidence="4" id="KW-1185">Reference proteome</keyword>
<evidence type="ECO:0000313" key="4">
    <source>
        <dbReference type="Proteomes" id="UP000339690"/>
    </source>
</evidence>
<proteinExistence type="predicted"/>
<dbReference type="Gene3D" id="2.40.30.170">
    <property type="match status" value="1"/>
</dbReference>